<evidence type="ECO:0000313" key="10">
    <source>
        <dbReference type="Proteomes" id="UP001212997"/>
    </source>
</evidence>
<dbReference type="Gene3D" id="2.30.30.30">
    <property type="match status" value="2"/>
</dbReference>
<keyword evidence="3" id="KW-0967">Endosome</keyword>
<dbReference type="GO" id="GO:0005771">
    <property type="term" value="C:multivesicular body"/>
    <property type="evidence" value="ECO:0007669"/>
    <property type="project" value="TreeGrafter"/>
</dbReference>
<evidence type="ECO:0000256" key="7">
    <source>
        <dbReference type="SAM" id="MobiDB-lite"/>
    </source>
</evidence>
<gene>
    <name evidence="9" type="ORF">NLI96_g9686</name>
</gene>
<dbReference type="PANTHER" id="PTHR22761:SF10">
    <property type="entry name" value="GH13992P"/>
    <property type="match status" value="1"/>
</dbReference>
<dbReference type="GO" id="GO:0009898">
    <property type="term" value="C:cytoplasmic side of plasma membrane"/>
    <property type="evidence" value="ECO:0007669"/>
    <property type="project" value="TreeGrafter"/>
</dbReference>
<dbReference type="InterPro" id="IPR008991">
    <property type="entry name" value="Translation_prot_SH3-like_sf"/>
</dbReference>
<comment type="caution">
    <text evidence="9">The sequence shown here is derived from an EMBL/GenBank/DDBJ whole genome shotgun (WGS) entry which is preliminary data.</text>
</comment>
<feature type="compositionally biased region" description="Basic and acidic residues" evidence="7">
    <location>
        <begin position="1192"/>
        <end position="1201"/>
    </location>
</feature>
<feature type="region of interest" description="Disordered" evidence="7">
    <location>
        <begin position="660"/>
        <end position="682"/>
    </location>
</feature>
<organism evidence="9 10">
    <name type="scientific">Meripilus lineatus</name>
    <dbReference type="NCBI Taxonomy" id="2056292"/>
    <lineage>
        <taxon>Eukaryota</taxon>
        <taxon>Fungi</taxon>
        <taxon>Dikarya</taxon>
        <taxon>Basidiomycota</taxon>
        <taxon>Agaricomycotina</taxon>
        <taxon>Agaricomycetes</taxon>
        <taxon>Polyporales</taxon>
        <taxon>Meripilaceae</taxon>
        <taxon>Meripilus</taxon>
    </lineage>
</organism>
<sequence>MLQTQMIEKEIDEGAKKANAKAVTGTQKACQFQFLVPLSPFAPAKTCQLIIPRRSSQPFASISIDGVDPSLAEIQKHKQVSIDASGAIKTANRDGSLSTASRIDIYANTFVNLEAIADENEEEYMDEDMEDELALFLDDSETIDDSSGDLFGSSVGFDEPSEDEEEIAREIRQRHAEENNSSSSVGAVRGEALFSLGVKPNREKDAVAELQRIIAHRRKNLKSITISSVASYEQYPGQVFVWAIGAQELKRIAATKSYMLHWKITLIEQEEWLRLYAALDDHFRIPVPSWIRIKTGLYKGDLALLERSYSNEYCDILLIPRAFLVGRKRPKAALFTLDIATQYWGAGSVKSDPCQPDWFVAKKMEIKAGLLCRYVSCHSFSPSLPKDLDELTAFIAAVPMLGNPDLLGFIFKTMDDIKANDLITVFRVGDRVKVVAGTFSSMEGIVRALEDNHASISLNSTSDPNVPPLTIIPTSDLRRVFKEGDVIRVISGYEQGRKGHIVHVDGSILTFLDLGNRLPTEAVHPVGERSVRPPTQVSVYSFEVEFYSIEIKQDRGPTSEPEDIEFPETIGQRVEISAGIFKGCRGYVEGWDPAGSKLYPQIVINSYFKPSSQCPTLDSQSHNPIASLGRIRVLPGSIRRCFVNGDVVIRRGIPHARFIVHPRKDSEDNEDQSESAAPSETTIQPIDADEIPLVRAIFDPSQKEWVLPNGTLSWSMVARRELMMTETIHDPVLAIEAGHVWFKENMTVIVIKGSRKGYRGRVRKLLRADVQVELEATQKVHKYKPKQLARVIDNYLFCHPPTPEASPVIDLPEVEPTPQFHFDPVEVLSGFMSGATPMPTPSVDHPEPAWDPVSRTPRRRVEYDLWGSLFLLHLPFSALYDQVGLMFFVRGTVDNFMGGRYEGNLVRTAPANRRPNTTPQHGDIFVYMTYRPSSLTAIHCRYLIPAHPGPGDVGALLFSADAGRLVDVTDRKFEDPNQVLVRTRENPPREFKLDVCDMMMAGFMSYFGGRRDPKQSSRNAIVTLRQQLQMIEKKEDYLQKKIDEEVKKAKSNAVTNKAVATQALKRKKAYELELDRLNGTRFQLETQVSTLESATFNAETMVAMKQAAAALKDIHGSLSIDKVDSTVAEIQEHMQVANEVSEAISSATMMGGPDIDDEELRKELEELEQQELNDRLMGADHVPVHHPAGASRNEDTRQRIAEDDEEAQLKELQASLAM</sequence>
<dbReference type="PANTHER" id="PTHR22761">
    <property type="entry name" value="CHARGED MULTIVESICULAR BODY PROTEIN"/>
    <property type="match status" value="1"/>
</dbReference>
<dbReference type="EMBL" id="JANAWD010000503">
    <property type="protein sequence ID" value="KAJ3478542.1"/>
    <property type="molecule type" value="Genomic_DNA"/>
</dbReference>
<dbReference type="InterPro" id="IPR014722">
    <property type="entry name" value="Rib_uL2_dom2"/>
</dbReference>
<feature type="region of interest" description="Disordered" evidence="7">
    <location>
        <begin position="1180"/>
        <end position="1201"/>
    </location>
</feature>
<evidence type="ECO:0000256" key="2">
    <source>
        <dbReference type="ARBA" id="ARBA00006190"/>
    </source>
</evidence>
<comment type="subcellular location">
    <subcellularLocation>
        <location evidence="1">Endosome</location>
    </subcellularLocation>
</comment>
<dbReference type="Pfam" id="PF03357">
    <property type="entry name" value="Snf7"/>
    <property type="match status" value="1"/>
</dbReference>
<dbReference type="GO" id="GO:0032511">
    <property type="term" value="P:late endosome to vacuole transport via multivesicular body sorting pathway"/>
    <property type="evidence" value="ECO:0007669"/>
    <property type="project" value="TreeGrafter"/>
</dbReference>
<dbReference type="SMART" id="SM00739">
    <property type="entry name" value="KOW"/>
    <property type="match status" value="4"/>
</dbReference>
<feature type="coiled-coil region" evidence="6">
    <location>
        <begin position="1060"/>
        <end position="1087"/>
    </location>
</feature>
<feature type="domain" description="KOW" evidence="8">
    <location>
        <begin position="480"/>
        <end position="507"/>
    </location>
</feature>
<dbReference type="InterPro" id="IPR005024">
    <property type="entry name" value="Snf7_fam"/>
</dbReference>
<dbReference type="Gene3D" id="6.10.250.1710">
    <property type="match status" value="1"/>
</dbReference>
<dbReference type="Proteomes" id="UP001212997">
    <property type="component" value="Unassembled WGS sequence"/>
</dbReference>
<evidence type="ECO:0000259" key="8">
    <source>
        <dbReference type="SMART" id="SM00739"/>
    </source>
</evidence>
<keyword evidence="10" id="KW-1185">Reference proteome</keyword>
<dbReference type="Gene3D" id="1.10.287.1060">
    <property type="entry name" value="ESAT-6-like"/>
    <property type="match status" value="1"/>
</dbReference>
<protein>
    <recommendedName>
        <fullName evidence="4">Vacuolar-sorting protein SNF7</fullName>
    </recommendedName>
    <alternativeName>
        <fullName evidence="5">Vacuolar protein-sorting-associated protein 32</fullName>
    </alternativeName>
</protein>
<feature type="domain" description="KOW" evidence="8">
    <location>
        <begin position="741"/>
        <end position="768"/>
    </location>
</feature>
<dbReference type="GO" id="GO:0006900">
    <property type="term" value="P:vesicle budding from membrane"/>
    <property type="evidence" value="ECO:0007669"/>
    <property type="project" value="TreeGrafter"/>
</dbReference>
<dbReference type="AlphaFoldDB" id="A0AAD5UV59"/>
<feature type="domain" description="KOW" evidence="8">
    <location>
        <begin position="425"/>
        <end position="452"/>
    </location>
</feature>
<evidence type="ECO:0000256" key="5">
    <source>
        <dbReference type="ARBA" id="ARBA00042586"/>
    </source>
</evidence>
<evidence type="ECO:0000256" key="4">
    <source>
        <dbReference type="ARBA" id="ARBA00040017"/>
    </source>
</evidence>
<dbReference type="GO" id="GO:0000815">
    <property type="term" value="C:ESCRT III complex"/>
    <property type="evidence" value="ECO:0007669"/>
    <property type="project" value="TreeGrafter"/>
</dbReference>
<evidence type="ECO:0000313" key="9">
    <source>
        <dbReference type="EMBL" id="KAJ3478542.1"/>
    </source>
</evidence>
<keyword evidence="6" id="KW-0175">Coiled coil</keyword>
<evidence type="ECO:0000256" key="1">
    <source>
        <dbReference type="ARBA" id="ARBA00004177"/>
    </source>
</evidence>
<dbReference type="InterPro" id="IPR005824">
    <property type="entry name" value="KOW"/>
</dbReference>
<dbReference type="InterPro" id="IPR036735">
    <property type="entry name" value="NGN_dom_sf"/>
</dbReference>
<feature type="domain" description="KOW" evidence="8">
    <location>
        <begin position="567"/>
        <end position="594"/>
    </location>
</feature>
<dbReference type="Gene3D" id="3.30.70.940">
    <property type="entry name" value="NusG, N-terminal domain"/>
    <property type="match status" value="1"/>
</dbReference>
<proteinExistence type="inferred from homology"/>
<dbReference type="SUPFAM" id="SSF50104">
    <property type="entry name" value="Translation proteins SH3-like domain"/>
    <property type="match status" value="1"/>
</dbReference>
<accession>A0AAD5UV59</accession>
<name>A0AAD5UV59_9APHY</name>
<reference evidence="9" key="1">
    <citation type="submission" date="2022-07" db="EMBL/GenBank/DDBJ databases">
        <title>Genome Sequence of Physisporinus lineatus.</title>
        <authorList>
            <person name="Buettner E."/>
        </authorList>
    </citation>
    <scope>NUCLEOTIDE SEQUENCE</scope>
    <source>
        <strain evidence="9">VT162</strain>
    </source>
</reference>
<dbReference type="GO" id="GO:0006354">
    <property type="term" value="P:DNA-templated transcription elongation"/>
    <property type="evidence" value="ECO:0007669"/>
    <property type="project" value="InterPro"/>
</dbReference>
<evidence type="ECO:0000256" key="6">
    <source>
        <dbReference type="SAM" id="Coils"/>
    </source>
</evidence>
<evidence type="ECO:0000256" key="3">
    <source>
        <dbReference type="ARBA" id="ARBA00022753"/>
    </source>
</evidence>
<comment type="similarity">
    <text evidence="2">Belongs to the SNF7 family.</text>
</comment>